<evidence type="ECO:0000313" key="4">
    <source>
        <dbReference type="Proteomes" id="UP001231189"/>
    </source>
</evidence>
<dbReference type="PANTHER" id="PTHR33026:SF7">
    <property type="entry name" value="OS03G0100275 PROTEIN"/>
    <property type="match status" value="1"/>
</dbReference>
<proteinExistence type="predicted"/>
<feature type="compositionally biased region" description="Low complexity" evidence="1">
    <location>
        <begin position="217"/>
        <end position="229"/>
    </location>
</feature>
<dbReference type="PANTHER" id="PTHR33026">
    <property type="entry name" value="OS06G0360600 PROTEIN"/>
    <property type="match status" value="1"/>
</dbReference>
<dbReference type="Pfam" id="PF04195">
    <property type="entry name" value="Transposase_28"/>
    <property type="match status" value="1"/>
</dbReference>
<feature type="region of interest" description="Disordered" evidence="1">
    <location>
        <begin position="491"/>
        <end position="566"/>
    </location>
</feature>
<reference evidence="3" key="1">
    <citation type="submission" date="2023-07" db="EMBL/GenBank/DDBJ databases">
        <title>A chromosome-level genome assembly of Lolium multiflorum.</title>
        <authorList>
            <person name="Chen Y."/>
            <person name="Copetti D."/>
            <person name="Kolliker R."/>
            <person name="Studer B."/>
        </authorList>
    </citation>
    <scope>NUCLEOTIDE SEQUENCE</scope>
    <source>
        <strain evidence="3">02402/16</strain>
        <tissue evidence="3">Leaf</tissue>
    </source>
</reference>
<feature type="region of interest" description="Disordered" evidence="1">
    <location>
        <begin position="1"/>
        <end position="24"/>
    </location>
</feature>
<keyword evidence="4" id="KW-1185">Reference proteome</keyword>
<dbReference type="Proteomes" id="UP001231189">
    <property type="component" value="Unassembled WGS sequence"/>
</dbReference>
<feature type="domain" description="Transposase (putative) gypsy type" evidence="2">
    <location>
        <begin position="67"/>
        <end position="134"/>
    </location>
</feature>
<feature type="compositionally biased region" description="Basic and acidic residues" evidence="1">
    <location>
        <begin position="243"/>
        <end position="252"/>
    </location>
</feature>
<organism evidence="3 4">
    <name type="scientific">Lolium multiflorum</name>
    <name type="common">Italian ryegrass</name>
    <name type="synonym">Lolium perenne subsp. multiflorum</name>
    <dbReference type="NCBI Taxonomy" id="4521"/>
    <lineage>
        <taxon>Eukaryota</taxon>
        <taxon>Viridiplantae</taxon>
        <taxon>Streptophyta</taxon>
        <taxon>Embryophyta</taxon>
        <taxon>Tracheophyta</taxon>
        <taxon>Spermatophyta</taxon>
        <taxon>Magnoliopsida</taxon>
        <taxon>Liliopsida</taxon>
        <taxon>Poales</taxon>
        <taxon>Poaceae</taxon>
        <taxon>BOP clade</taxon>
        <taxon>Pooideae</taxon>
        <taxon>Poodae</taxon>
        <taxon>Poeae</taxon>
        <taxon>Poeae Chloroplast Group 2 (Poeae type)</taxon>
        <taxon>Loliodinae</taxon>
        <taxon>Loliinae</taxon>
        <taxon>Lolium</taxon>
    </lineage>
</organism>
<feature type="compositionally biased region" description="Acidic residues" evidence="1">
    <location>
        <begin position="530"/>
        <end position="539"/>
    </location>
</feature>
<dbReference type="InterPro" id="IPR007321">
    <property type="entry name" value="Transposase_28"/>
</dbReference>
<evidence type="ECO:0000256" key="1">
    <source>
        <dbReference type="SAM" id="MobiDB-lite"/>
    </source>
</evidence>
<dbReference type="EMBL" id="JAUUTY010000006">
    <property type="protein sequence ID" value="KAK1621244.1"/>
    <property type="molecule type" value="Genomic_DNA"/>
</dbReference>
<name>A0AAD8VVX4_LOLMU</name>
<feature type="compositionally biased region" description="Basic residues" evidence="1">
    <location>
        <begin position="206"/>
        <end position="216"/>
    </location>
</feature>
<gene>
    <name evidence="3" type="ORF">QYE76_026761</name>
</gene>
<accession>A0AAD8VVX4</accession>
<evidence type="ECO:0000259" key="2">
    <source>
        <dbReference type="Pfam" id="PF04195"/>
    </source>
</evidence>
<sequence>MVAKVLEAEQKKGSKARNREGEKGRWWPCEVTDSELRAFEKEGLIAPDTWSFQKDSSTPKPEPDEHVFTMAWVECGLSLPPSEFFLSVLNTYGLQPHNICPNSYFLLSNFVTLCEGHLGIRPDVRLWQFFYRVKKETKDKIMVNCGSMTFMLRPQRMFPTLASHESLNTLAEDGFKNVFRVPASAEGVEEDPEDGGEEEEQASKKAAPHAAKRPRAKVSGSEAGSSGEASAKKAKTKPPPCLDSKKAERERASSSLATASSELENLRSTYKYLETKLTEAEDKREFAEKQLAEKKSEFIRENADLVAKRRVDSDTLKKLQIEVQGLRNYMTTAEKGWDLLNADVMEPLGYDEDRRNMLPRDDLIKLAGDDCKDLISTCRKICHNLAIKESRTCDVRGLIHRMDALPELVVDLQASSARGTAQMSLAMCLARAPGLDIDLTTAGVPPDCDADALLDACSGYDTRIARRIRHDEFYDKVVLPADEALEAELDKEREAEARPVGSGDSGQFTWTSSKEAEKDKSKGGATSPTEEAEDSDEDVVSSLAKEAEKEQAHAEDEARSSPTKKK</sequence>
<dbReference type="AlphaFoldDB" id="A0AAD8VVX4"/>
<feature type="compositionally biased region" description="Basic and acidic residues" evidence="1">
    <location>
        <begin position="545"/>
        <end position="559"/>
    </location>
</feature>
<evidence type="ECO:0000313" key="3">
    <source>
        <dbReference type="EMBL" id="KAK1621244.1"/>
    </source>
</evidence>
<feature type="region of interest" description="Disordered" evidence="1">
    <location>
        <begin position="185"/>
        <end position="260"/>
    </location>
</feature>
<comment type="caution">
    <text evidence="3">The sequence shown here is derived from an EMBL/GenBank/DDBJ whole genome shotgun (WGS) entry which is preliminary data.</text>
</comment>
<protein>
    <recommendedName>
        <fullName evidence="2">Transposase (putative) gypsy type domain-containing protein</fullName>
    </recommendedName>
</protein>
<feature type="compositionally biased region" description="Acidic residues" evidence="1">
    <location>
        <begin position="187"/>
        <end position="200"/>
    </location>
</feature>